<evidence type="ECO:0000256" key="4">
    <source>
        <dbReference type="ARBA" id="ARBA00022728"/>
    </source>
</evidence>
<feature type="compositionally biased region" description="Basic and acidic residues" evidence="8">
    <location>
        <begin position="433"/>
        <end position="464"/>
    </location>
</feature>
<evidence type="ECO:0000256" key="8">
    <source>
        <dbReference type="SAM" id="MobiDB-lite"/>
    </source>
</evidence>
<dbReference type="Pfam" id="PF12542">
    <property type="entry name" value="CWC25"/>
    <property type="match status" value="1"/>
</dbReference>
<feature type="compositionally biased region" description="Basic and acidic residues" evidence="8">
    <location>
        <begin position="129"/>
        <end position="148"/>
    </location>
</feature>
<keyword evidence="6" id="KW-0508">mRNA splicing</keyword>
<dbReference type="EMBL" id="UYRS01018638">
    <property type="protein sequence ID" value="VDK38616.1"/>
    <property type="molecule type" value="Genomic_DNA"/>
</dbReference>
<keyword evidence="3" id="KW-0507">mRNA processing</keyword>
<feature type="compositionally biased region" description="Basic residues" evidence="8">
    <location>
        <begin position="200"/>
        <end position="222"/>
    </location>
</feature>
<evidence type="ECO:0000256" key="6">
    <source>
        <dbReference type="ARBA" id="ARBA00023187"/>
    </source>
</evidence>
<comment type="similarity">
    <text evidence="2">Belongs to the CWC25 family.</text>
</comment>
<dbReference type="Proteomes" id="UP000282613">
    <property type="component" value="Unassembled WGS sequence"/>
</dbReference>
<evidence type="ECO:0000256" key="5">
    <source>
        <dbReference type="ARBA" id="ARBA00023054"/>
    </source>
</evidence>
<feature type="compositionally biased region" description="Polar residues" evidence="8">
    <location>
        <begin position="25"/>
        <end position="44"/>
    </location>
</feature>
<keyword evidence="5" id="KW-0175">Coiled coil</keyword>
<evidence type="ECO:0000256" key="7">
    <source>
        <dbReference type="ARBA" id="ARBA00023242"/>
    </source>
</evidence>
<dbReference type="STRING" id="60517.A0A0R3WAI4"/>
<dbReference type="InterPro" id="IPR051376">
    <property type="entry name" value="CWC25_splicing_factor"/>
</dbReference>
<keyword evidence="7" id="KW-0539">Nucleus</keyword>
<comment type="subcellular location">
    <subcellularLocation>
        <location evidence="1">Nucleus</location>
    </subcellularLocation>
</comment>
<accession>A0A0R3WAI4</accession>
<evidence type="ECO:0000256" key="1">
    <source>
        <dbReference type="ARBA" id="ARBA00004123"/>
    </source>
</evidence>
<dbReference type="OrthoDB" id="21123at2759"/>
<feature type="compositionally biased region" description="Polar residues" evidence="8">
    <location>
        <begin position="264"/>
        <end position="286"/>
    </location>
</feature>
<feature type="compositionally biased region" description="Basic and acidic residues" evidence="8">
    <location>
        <begin position="307"/>
        <end position="318"/>
    </location>
</feature>
<evidence type="ECO:0000256" key="2">
    <source>
        <dbReference type="ARBA" id="ARBA00006695"/>
    </source>
</evidence>
<evidence type="ECO:0000313" key="9">
    <source>
        <dbReference type="EMBL" id="VDK38616.1"/>
    </source>
</evidence>
<keyword evidence="4" id="KW-0747">Spliceosome</keyword>
<evidence type="ECO:0000313" key="10">
    <source>
        <dbReference type="Proteomes" id="UP000282613"/>
    </source>
</evidence>
<feature type="region of interest" description="Disordered" evidence="8">
    <location>
        <begin position="129"/>
        <end position="466"/>
    </location>
</feature>
<protein>
    <submittedName>
        <fullName evidence="11">Pre-mRNA-splicing factor CWC25 homolog</fullName>
    </submittedName>
</protein>
<sequence length="507" mass="59192">MRGRTTGYLSPEERRKIGELIKAKGNQQLQSKNANEPDPSTSWMYEQPKGNAEDFLLGKAIRSLEELTEINRDQEEETPAQRLTRLDMEAKFREDPLNLMRQHEMDKRSALLQNTARMKKLQHLIELQNHAKEKAEKRKEAKKKEDKGKKKRRRISSSSSDSSENPEDDIILEKFISLIRNPDGGKDKAQNSGKGEEKKKKEKKKKHRHTHHSKKNKVKSPVKKFQNPSSEVPLIRSGDRSQRRSKSTSRTKALEDRTDDWDSRQPTSKSSRSPCSNQHSKKSSYVGSLYRTDCRIRRRSSSRSQRKACEGRTDDRSQRRFICKSSLSTRRKFSEDSPRCCADRNRCKFRSGSRNNSPKSHLFRIDDRTHRRPRSRSSDNPPRQHRSPLSYSNLHRRHKRSSRSRSFEQSHRGGGRRRTQEEMAALRAQMAADAKEREVERRQRFEKHQMETAREEKVEGEARTKHGASFLRGLTLDHVTSTSVEEVVQRNVKSRQRGGMDENFLRK</sequence>
<proteinExistence type="inferred from homology"/>
<dbReference type="WBParaSite" id="TASK_0000756901-mRNA-1">
    <property type="protein sequence ID" value="TASK_0000756901-mRNA-1"/>
    <property type="gene ID" value="TASK_0000756901"/>
</dbReference>
<organism evidence="11">
    <name type="scientific">Taenia asiatica</name>
    <name type="common">Asian tapeworm</name>
    <dbReference type="NCBI Taxonomy" id="60517"/>
    <lineage>
        <taxon>Eukaryota</taxon>
        <taxon>Metazoa</taxon>
        <taxon>Spiralia</taxon>
        <taxon>Lophotrochozoa</taxon>
        <taxon>Platyhelminthes</taxon>
        <taxon>Cestoda</taxon>
        <taxon>Eucestoda</taxon>
        <taxon>Cyclophyllidea</taxon>
        <taxon>Taeniidae</taxon>
        <taxon>Taenia</taxon>
    </lineage>
</organism>
<evidence type="ECO:0000256" key="3">
    <source>
        <dbReference type="ARBA" id="ARBA00022664"/>
    </source>
</evidence>
<feature type="compositionally biased region" description="Basic and acidic residues" evidence="8">
    <location>
        <begin position="252"/>
        <end position="263"/>
    </location>
</feature>
<feature type="region of interest" description="Disordered" evidence="8">
    <location>
        <begin position="22"/>
        <end position="45"/>
    </location>
</feature>
<keyword evidence="10" id="KW-1185">Reference proteome</keyword>
<feature type="compositionally biased region" description="Basic residues" evidence="8">
    <location>
        <begin position="394"/>
        <end position="403"/>
    </location>
</feature>
<dbReference type="GO" id="GO:0000398">
    <property type="term" value="P:mRNA splicing, via spliceosome"/>
    <property type="evidence" value="ECO:0007669"/>
    <property type="project" value="TreeGrafter"/>
</dbReference>
<name>A0A0R3WAI4_TAEAS</name>
<feature type="compositionally biased region" description="Basic residues" evidence="8">
    <location>
        <begin position="296"/>
        <end position="306"/>
    </location>
</feature>
<feature type="compositionally biased region" description="Basic and acidic residues" evidence="8">
    <location>
        <begin position="183"/>
        <end position="199"/>
    </location>
</feature>
<reference evidence="11" key="1">
    <citation type="submission" date="2017-02" db="UniProtKB">
        <authorList>
            <consortium name="WormBaseParasite"/>
        </authorList>
    </citation>
    <scope>IDENTIFICATION</scope>
</reference>
<reference evidence="9 10" key="2">
    <citation type="submission" date="2018-11" db="EMBL/GenBank/DDBJ databases">
        <authorList>
            <consortium name="Pathogen Informatics"/>
        </authorList>
    </citation>
    <scope>NUCLEOTIDE SEQUENCE [LARGE SCALE GENOMIC DNA]</scope>
</reference>
<dbReference type="AlphaFoldDB" id="A0A0R3WAI4"/>
<evidence type="ECO:0000313" key="11">
    <source>
        <dbReference type="WBParaSite" id="TASK_0000756901-mRNA-1"/>
    </source>
</evidence>
<feature type="compositionally biased region" description="Basic and acidic residues" evidence="8">
    <location>
        <begin position="332"/>
        <end position="346"/>
    </location>
</feature>
<gene>
    <name evidence="9" type="ORF">TASK_LOCUS7570</name>
</gene>
<dbReference type="GO" id="GO:0005684">
    <property type="term" value="C:U2-type spliceosomal complex"/>
    <property type="evidence" value="ECO:0007669"/>
    <property type="project" value="TreeGrafter"/>
</dbReference>
<dbReference type="PANTHER" id="PTHR16196">
    <property type="entry name" value="CELL CYCLE CONTROL PROTEIN CWF25"/>
    <property type="match status" value="1"/>
</dbReference>
<dbReference type="InterPro" id="IPR022209">
    <property type="entry name" value="CWC25"/>
</dbReference>
<dbReference type="PANTHER" id="PTHR16196:SF0">
    <property type="entry name" value="PRE-MRNA-SPLICING FACTOR CWC25 HOMOLOG"/>
    <property type="match status" value="1"/>
</dbReference>